<dbReference type="InterPro" id="IPR001932">
    <property type="entry name" value="PPM-type_phosphatase-like_dom"/>
</dbReference>
<evidence type="ECO:0000256" key="1">
    <source>
        <dbReference type="SAM" id="MobiDB-lite"/>
    </source>
</evidence>
<feature type="compositionally biased region" description="Basic and acidic residues" evidence="1">
    <location>
        <begin position="557"/>
        <end position="568"/>
    </location>
</feature>
<comment type="caution">
    <text evidence="3">The sequence shown here is derived from an EMBL/GenBank/DDBJ whole genome shotgun (WGS) entry which is preliminary data.</text>
</comment>
<evidence type="ECO:0000313" key="4">
    <source>
        <dbReference type="Proteomes" id="UP001642464"/>
    </source>
</evidence>
<evidence type="ECO:0000313" key="3">
    <source>
        <dbReference type="EMBL" id="CAK9087232.1"/>
    </source>
</evidence>
<dbReference type="InterPro" id="IPR015655">
    <property type="entry name" value="PP2C"/>
</dbReference>
<organism evidence="3 4">
    <name type="scientific">Durusdinium trenchii</name>
    <dbReference type="NCBI Taxonomy" id="1381693"/>
    <lineage>
        <taxon>Eukaryota</taxon>
        <taxon>Sar</taxon>
        <taxon>Alveolata</taxon>
        <taxon>Dinophyceae</taxon>
        <taxon>Suessiales</taxon>
        <taxon>Symbiodiniaceae</taxon>
        <taxon>Durusdinium</taxon>
    </lineage>
</organism>
<accession>A0ABP0QJT5</accession>
<feature type="domain" description="PPM-type phosphatase" evidence="2">
    <location>
        <begin position="52"/>
        <end position="395"/>
    </location>
</feature>
<dbReference type="InterPro" id="IPR036457">
    <property type="entry name" value="PPM-type-like_dom_sf"/>
</dbReference>
<feature type="compositionally biased region" description="Acidic residues" evidence="1">
    <location>
        <begin position="587"/>
        <end position="597"/>
    </location>
</feature>
<proteinExistence type="predicted"/>
<feature type="compositionally biased region" description="Basic and acidic residues" evidence="1">
    <location>
        <begin position="427"/>
        <end position="441"/>
    </location>
</feature>
<dbReference type="Gene3D" id="3.60.40.10">
    <property type="entry name" value="PPM-type phosphatase domain"/>
    <property type="match status" value="1"/>
</dbReference>
<dbReference type="EMBL" id="CAXAMM010039552">
    <property type="protein sequence ID" value="CAK9087232.1"/>
    <property type="molecule type" value="Genomic_DNA"/>
</dbReference>
<gene>
    <name evidence="3" type="ORF">SCF082_LOCUS41236</name>
</gene>
<reference evidence="3 4" key="1">
    <citation type="submission" date="2024-02" db="EMBL/GenBank/DDBJ databases">
        <authorList>
            <person name="Chen Y."/>
            <person name="Shah S."/>
            <person name="Dougan E. K."/>
            <person name="Thang M."/>
            <person name="Chan C."/>
        </authorList>
    </citation>
    <scope>NUCLEOTIDE SEQUENCE [LARGE SCALE GENOMIC DNA]</scope>
</reference>
<feature type="compositionally biased region" description="Basic and acidic residues" evidence="1">
    <location>
        <begin position="484"/>
        <end position="511"/>
    </location>
</feature>
<feature type="region of interest" description="Disordered" evidence="1">
    <location>
        <begin position="402"/>
        <end position="597"/>
    </location>
</feature>
<dbReference type="SUPFAM" id="SSF81606">
    <property type="entry name" value="PP2C-like"/>
    <property type="match status" value="1"/>
</dbReference>
<feature type="compositionally biased region" description="Acidic residues" evidence="1">
    <location>
        <begin position="532"/>
        <end position="542"/>
    </location>
</feature>
<protein>
    <submittedName>
        <fullName evidence="3">PPM-type phosphatase domain-containing protein</fullName>
    </submittedName>
</protein>
<keyword evidence="4" id="KW-1185">Reference proteome</keyword>
<evidence type="ECO:0000259" key="2">
    <source>
        <dbReference type="PROSITE" id="PS51746"/>
    </source>
</evidence>
<feature type="compositionally biased region" description="Low complexity" evidence="1">
    <location>
        <begin position="406"/>
        <end position="425"/>
    </location>
</feature>
<sequence>MRKFLRNSVERRAGGGGGKAWKADYHKLLVCDNGKDNAPETFSRGSGVNDPVYFISQSRSPGHKDVGQDAMAVAQHQDWECHVLCDGHDRDGHMVAREVCRHLPNIVLRKVFERTDMAAEVTEELLVSAFRECADDYCWTTDDVVAGMFVKVFGSMWDGKVGFLGETKESNSAVVIIVDDSGYHRPVIEKKHLKRSKFTGGCTCVCLLRNVTTGEARIAVTGDSRVLMLNSSVFEDPILRPVFGIMDFDSKQVPPMGMTTPAHNVFNKDELLRLNTHHAGSFDIEGAFLVNPVTKFSIQPTRGFGDFDMFGTGYIDIPEVSSTLKLKAGTVLFVASDGVFDDHVWHDDEIVSFFDEHMKPSTSSMDMGHQIYKETLDRSLEGGYVDDISFFMFVCPETDTATTSVGSSESTDAADDGAATAAAGEAESEKAPDADSKEGARKSGRKSLFGGLMKKKSQRAPKLGKMDSETFSRSTESIADIDDDRIRTKPDIEAPNPEDRRKTIDRKDRGSFTELSNFLKDALASRKNKPEDGEEEQTDEELANIVLGRFASQHGVPVEDVKKGRDVSADAAQVAKRLSSKRGPKEEAEEEEDDEES</sequence>
<dbReference type="SMART" id="SM00332">
    <property type="entry name" value="PP2Cc"/>
    <property type="match status" value="1"/>
</dbReference>
<dbReference type="PANTHER" id="PTHR47992">
    <property type="entry name" value="PROTEIN PHOSPHATASE"/>
    <property type="match status" value="1"/>
</dbReference>
<dbReference type="PROSITE" id="PS51746">
    <property type="entry name" value="PPM_2"/>
    <property type="match status" value="1"/>
</dbReference>
<name>A0ABP0QJT5_9DINO</name>
<dbReference type="Proteomes" id="UP001642464">
    <property type="component" value="Unassembled WGS sequence"/>
</dbReference>